<dbReference type="GO" id="GO:0015074">
    <property type="term" value="P:DNA integration"/>
    <property type="evidence" value="ECO:0007669"/>
    <property type="project" value="InterPro"/>
</dbReference>
<dbReference type="InterPro" id="IPR002104">
    <property type="entry name" value="Integrase_catalytic"/>
</dbReference>
<dbReference type="Proteomes" id="UP000250550">
    <property type="component" value="Unassembled WGS sequence"/>
</dbReference>
<accession>A0A329UXJ2</accession>
<proteinExistence type="inferred from homology"/>
<dbReference type="Gene3D" id="1.10.150.130">
    <property type="match status" value="1"/>
</dbReference>
<reference evidence="6 7" key="1">
    <citation type="submission" date="2018-02" db="EMBL/GenBank/DDBJ databases">
        <title>Complete genome sequencing of Faecalibacterium prausnitzii strains isolated from the human gut.</title>
        <authorList>
            <person name="Fitzgerald B.C."/>
            <person name="Shkoporov A.N."/>
            <person name="Ross P.R."/>
            <person name="Hill C."/>
        </authorList>
    </citation>
    <scope>NUCLEOTIDE SEQUENCE [LARGE SCALE GENOMIC DNA]</scope>
    <source>
        <strain evidence="6 7">APC924/119</strain>
    </source>
</reference>
<comment type="similarity">
    <text evidence="1">Belongs to the 'phage' integrase family.</text>
</comment>
<dbReference type="InterPro" id="IPR026870">
    <property type="entry name" value="Zinc_ribbon_dom"/>
</dbReference>
<organism evidence="6 7">
    <name type="scientific">Faecalibacterium prausnitzii</name>
    <dbReference type="NCBI Taxonomy" id="853"/>
    <lineage>
        <taxon>Bacteria</taxon>
        <taxon>Bacillati</taxon>
        <taxon>Bacillota</taxon>
        <taxon>Clostridia</taxon>
        <taxon>Eubacteriales</taxon>
        <taxon>Oscillospiraceae</taxon>
        <taxon>Faecalibacterium</taxon>
    </lineage>
</organism>
<dbReference type="PANTHER" id="PTHR30349">
    <property type="entry name" value="PHAGE INTEGRASE-RELATED"/>
    <property type="match status" value="1"/>
</dbReference>
<dbReference type="SUPFAM" id="SSF56349">
    <property type="entry name" value="DNA breaking-rejoining enzymes"/>
    <property type="match status" value="1"/>
</dbReference>
<dbReference type="InterPro" id="IPR013762">
    <property type="entry name" value="Integrase-like_cat_sf"/>
</dbReference>
<dbReference type="AlphaFoldDB" id="A0A329UXJ2"/>
<dbReference type="Gene3D" id="1.10.443.10">
    <property type="entry name" value="Intergrase catalytic core"/>
    <property type="match status" value="1"/>
</dbReference>
<dbReference type="GO" id="GO:0006310">
    <property type="term" value="P:DNA recombination"/>
    <property type="evidence" value="ECO:0007669"/>
    <property type="project" value="UniProtKB-KW"/>
</dbReference>
<evidence type="ECO:0000256" key="4">
    <source>
        <dbReference type="SAM" id="MobiDB-lite"/>
    </source>
</evidence>
<dbReference type="GO" id="GO:0003677">
    <property type="term" value="F:DNA binding"/>
    <property type="evidence" value="ECO:0007669"/>
    <property type="project" value="UniProtKB-KW"/>
</dbReference>
<dbReference type="Pfam" id="PF13240">
    <property type="entry name" value="Zn_Ribbon_1"/>
    <property type="match status" value="1"/>
</dbReference>
<dbReference type="EMBL" id="PRLF01000003">
    <property type="protein sequence ID" value="RAW66524.1"/>
    <property type="molecule type" value="Genomic_DNA"/>
</dbReference>
<keyword evidence="3" id="KW-0233">DNA recombination</keyword>
<dbReference type="PROSITE" id="PS51898">
    <property type="entry name" value="TYR_RECOMBINASE"/>
    <property type="match status" value="1"/>
</dbReference>
<evidence type="ECO:0000256" key="2">
    <source>
        <dbReference type="ARBA" id="ARBA00023125"/>
    </source>
</evidence>
<evidence type="ECO:0000256" key="1">
    <source>
        <dbReference type="ARBA" id="ARBA00008857"/>
    </source>
</evidence>
<dbReference type="PANTHER" id="PTHR30349:SF64">
    <property type="entry name" value="PROPHAGE INTEGRASE INTD-RELATED"/>
    <property type="match status" value="1"/>
</dbReference>
<evidence type="ECO:0000259" key="5">
    <source>
        <dbReference type="PROSITE" id="PS51898"/>
    </source>
</evidence>
<sequence length="443" mass="49987">MPGAFLKQVQSNRRFNSMFCENCGHQISDTAKFCSACGHPVGTAPSPGAVAPPAVPAKRESPRLKASSGNGSITRMSGTRRKPWLLRMPIPDPHTGITVMKAVGTYVTREEAEAVRAEMMKRPATPYQDSTLQDCFRMFKESREYKGRSDKARELYDIAWKYLRPLWHFKIAALYAQDFQNILDKMADNGLSQSMLEKERTLISKLYRTAIGWRVVDANLASVLKVEGRKSPEREIFTDEQVTLILSQKNTPTGQMVIALLACGVRIYELLHFKHEDFHRTESGAYLIGGCKTEAGRNRIIPILDFGIPVFEHAYATSVENGPLFPNGKGGFWNEKNWRNRKFYPFLEEIGIQPNPYDENGKRKPEFAGKLATYTPYTTRHTYASLCDRAGVNKDILKRAVGHTPKSKTLDEVYLHPKATQMIEAFDKANQLVNDEVLTTTKA</sequence>
<dbReference type="InterPro" id="IPR010998">
    <property type="entry name" value="Integrase_recombinase_N"/>
</dbReference>
<gene>
    <name evidence="6" type="ORF">C4N21_04265</name>
</gene>
<evidence type="ECO:0000313" key="7">
    <source>
        <dbReference type="Proteomes" id="UP000250550"/>
    </source>
</evidence>
<dbReference type="InterPro" id="IPR050090">
    <property type="entry name" value="Tyrosine_recombinase_XerCD"/>
</dbReference>
<dbReference type="InterPro" id="IPR011010">
    <property type="entry name" value="DNA_brk_join_enz"/>
</dbReference>
<evidence type="ECO:0000313" key="6">
    <source>
        <dbReference type="EMBL" id="RAW66524.1"/>
    </source>
</evidence>
<keyword evidence="2" id="KW-0238">DNA-binding</keyword>
<name>A0A329UXJ2_9FIRM</name>
<protein>
    <submittedName>
        <fullName evidence="6">Zinc-ribbon domain-containing protein</fullName>
    </submittedName>
</protein>
<feature type="compositionally biased region" description="Polar residues" evidence="4">
    <location>
        <begin position="67"/>
        <end position="77"/>
    </location>
</feature>
<feature type="region of interest" description="Disordered" evidence="4">
    <location>
        <begin position="47"/>
        <end position="77"/>
    </location>
</feature>
<feature type="domain" description="Tyr recombinase" evidence="5">
    <location>
        <begin position="232"/>
        <end position="427"/>
    </location>
</feature>
<comment type="caution">
    <text evidence="6">The sequence shown here is derived from an EMBL/GenBank/DDBJ whole genome shotgun (WGS) entry which is preliminary data.</text>
</comment>
<evidence type="ECO:0000256" key="3">
    <source>
        <dbReference type="ARBA" id="ARBA00023172"/>
    </source>
</evidence>